<dbReference type="AlphaFoldDB" id="A0A7Y0QFX5"/>
<dbReference type="SUPFAM" id="SSF50729">
    <property type="entry name" value="PH domain-like"/>
    <property type="match status" value="1"/>
</dbReference>
<dbReference type="Pfam" id="PF08000">
    <property type="entry name" value="bPH_1"/>
    <property type="match status" value="1"/>
</dbReference>
<dbReference type="InterPro" id="IPR037063">
    <property type="entry name" value="PHb_sf"/>
</dbReference>
<evidence type="ECO:0000313" key="2">
    <source>
        <dbReference type="EMBL" id="NMR18660.1"/>
    </source>
</evidence>
<name>A0A7Y0QFX5_CELFI</name>
<gene>
    <name evidence="2" type="ORF">HIR71_00185</name>
</gene>
<organism evidence="2 3">
    <name type="scientific">Cellulomonas fimi</name>
    <dbReference type="NCBI Taxonomy" id="1708"/>
    <lineage>
        <taxon>Bacteria</taxon>
        <taxon>Bacillati</taxon>
        <taxon>Actinomycetota</taxon>
        <taxon>Actinomycetes</taxon>
        <taxon>Micrococcales</taxon>
        <taxon>Cellulomonadaceae</taxon>
        <taxon>Cellulomonas</taxon>
    </lineage>
</organism>
<reference evidence="2 3" key="1">
    <citation type="submission" date="2020-04" db="EMBL/GenBank/DDBJ databases">
        <title>Sequencing and Assembly of C. fimi.</title>
        <authorList>
            <person name="Ramsey A.R."/>
        </authorList>
    </citation>
    <scope>NUCLEOTIDE SEQUENCE [LARGE SCALE GENOMIC DNA]</scope>
    <source>
        <strain evidence="2 3">SB</strain>
    </source>
</reference>
<evidence type="ECO:0000259" key="1">
    <source>
        <dbReference type="Pfam" id="PF08000"/>
    </source>
</evidence>
<dbReference type="InterPro" id="IPR012544">
    <property type="entry name" value="PHb"/>
</dbReference>
<evidence type="ECO:0000313" key="3">
    <source>
        <dbReference type="Proteomes" id="UP000562124"/>
    </source>
</evidence>
<sequence>MIDFADDPLVKLSPWELFHAQEELEDILLEDEVLHLAFKGIRDSVTFTSRRIVSLNVQGITGRRKDYTSLPYSRIQAFSIETAGTLDLGSELELWFAGLGAVRLQFSRGVDIRNVSRLIGEKVM</sequence>
<feature type="domain" description="Bacterial Pleckstrin homology" evidence="1">
    <location>
        <begin position="6"/>
        <end position="122"/>
    </location>
</feature>
<keyword evidence="3" id="KW-1185">Reference proteome</keyword>
<dbReference type="CDD" id="cd13225">
    <property type="entry name" value="PH-like_bacteria"/>
    <property type="match status" value="1"/>
</dbReference>
<proteinExistence type="predicted"/>
<dbReference type="Proteomes" id="UP000562124">
    <property type="component" value="Unassembled WGS sequence"/>
</dbReference>
<comment type="caution">
    <text evidence="2">The sequence shown here is derived from an EMBL/GenBank/DDBJ whole genome shotgun (WGS) entry which is preliminary data.</text>
</comment>
<dbReference type="Gene3D" id="2.30.29.50">
    <property type="entry name" value="Bacterial Pleckstrin homology domain"/>
    <property type="match status" value="1"/>
</dbReference>
<dbReference type="RefSeq" id="WP_169322595.1">
    <property type="nucleotide sequence ID" value="NZ_JABCJJ010000001.1"/>
</dbReference>
<accession>A0A7Y0QFX5</accession>
<dbReference type="EMBL" id="JABCJJ010000001">
    <property type="protein sequence ID" value="NMR18660.1"/>
    <property type="molecule type" value="Genomic_DNA"/>
</dbReference>
<protein>
    <submittedName>
        <fullName evidence="2">PH domain-containing protein</fullName>
    </submittedName>
</protein>